<proteinExistence type="predicted"/>
<protein>
    <recommendedName>
        <fullName evidence="2">4-oxalocrotonate tautomerase domain-containing protein</fullName>
    </recommendedName>
</protein>
<organism evidence="1">
    <name type="scientific">marine sediment metagenome</name>
    <dbReference type="NCBI Taxonomy" id="412755"/>
    <lineage>
        <taxon>unclassified sequences</taxon>
        <taxon>metagenomes</taxon>
        <taxon>ecological metagenomes</taxon>
    </lineage>
</organism>
<gene>
    <name evidence="1" type="ORF">S01H1_42099</name>
</gene>
<sequence>MPLIEITVARDTLNKEEQLRMAKAVQKAMIKEFEEMKGRPTGSYVIVREVANETWLATRPKA</sequence>
<comment type="caution">
    <text evidence="1">The sequence shown here is derived from an EMBL/GenBank/DDBJ whole genome shotgun (WGS) entry which is preliminary data.</text>
</comment>
<dbReference type="AlphaFoldDB" id="X0UXS6"/>
<evidence type="ECO:0000313" key="1">
    <source>
        <dbReference type="EMBL" id="GAG03967.1"/>
    </source>
</evidence>
<dbReference type="EMBL" id="BARS01026737">
    <property type="protein sequence ID" value="GAG03967.1"/>
    <property type="molecule type" value="Genomic_DNA"/>
</dbReference>
<evidence type="ECO:0008006" key="2">
    <source>
        <dbReference type="Google" id="ProtNLM"/>
    </source>
</evidence>
<dbReference type="Gene3D" id="3.30.429.10">
    <property type="entry name" value="Macrophage Migration Inhibitory Factor"/>
    <property type="match status" value="1"/>
</dbReference>
<accession>X0UXS6</accession>
<reference evidence="1" key="1">
    <citation type="journal article" date="2014" name="Front. Microbiol.">
        <title>High frequency of phylogenetically diverse reductive dehalogenase-homologous genes in deep subseafloor sedimentary metagenomes.</title>
        <authorList>
            <person name="Kawai M."/>
            <person name="Futagami T."/>
            <person name="Toyoda A."/>
            <person name="Takaki Y."/>
            <person name="Nishi S."/>
            <person name="Hori S."/>
            <person name="Arai W."/>
            <person name="Tsubouchi T."/>
            <person name="Morono Y."/>
            <person name="Uchiyama I."/>
            <person name="Ito T."/>
            <person name="Fujiyama A."/>
            <person name="Inagaki F."/>
            <person name="Takami H."/>
        </authorList>
    </citation>
    <scope>NUCLEOTIDE SEQUENCE</scope>
    <source>
        <strain evidence="1">Expedition CK06-06</strain>
    </source>
</reference>
<name>X0UXS6_9ZZZZ</name>
<dbReference type="InterPro" id="IPR014347">
    <property type="entry name" value="Tautomerase/MIF_sf"/>
</dbReference>